<gene>
    <name evidence="3" type="ORF">GU927_019075</name>
</gene>
<dbReference type="InterPro" id="IPR000620">
    <property type="entry name" value="EamA_dom"/>
</dbReference>
<proteinExistence type="predicted"/>
<dbReference type="Proteomes" id="UP000731907">
    <property type="component" value="Unassembled WGS sequence"/>
</dbReference>
<feature type="transmembrane region" description="Helical" evidence="1">
    <location>
        <begin position="154"/>
        <end position="173"/>
    </location>
</feature>
<feature type="transmembrane region" description="Helical" evidence="1">
    <location>
        <begin position="265"/>
        <end position="283"/>
    </location>
</feature>
<dbReference type="SUPFAM" id="SSF103481">
    <property type="entry name" value="Multidrug resistance efflux transporter EmrE"/>
    <property type="match status" value="2"/>
</dbReference>
<dbReference type="Pfam" id="PF00892">
    <property type="entry name" value="EamA"/>
    <property type="match status" value="2"/>
</dbReference>
<keyword evidence="4" id="KW-1185">Reference proteome</keyword>
<dbReference type="PANTHER" id="PTHR22911">
    <property type="entry name" value="ACYL-MALONYL CONDENSING ENZYME-RELATED"/>
    <property type="match status" value="1"/>
</dbReference>
<feature type="transmembrane region" description="Helical" evidence="1">
    <location>
        <begin position="242"/>
        <end position="259"/>
    </location>
</feature>
<feature type="transmembrane region" description="Helical" evidence="1">
    <location>
        <begin position="12"/>
        <end position="35"/>
    </location>
</feature>
<feature type="transmembrane region" description="Helical" evidence="1">
    <location>
        <begin position="130"/>
        <end position="148"/>
    </location>
</feature>
<dbReference type="InterPro" id="IPR037185">
    <property type="entry name" value="EmrE-like"/>
</dbReference>
<evidence type="ECO:0000259" key="2">
    <source>
        <dbReference type="Pfam" id="PF00892"/>
    </source>
</evidence>
<evidence type="ECO:0000313" key="4">
    <source>
        <dbReference type="Proteomes" id="UP000731907"/>
    </source>
</evidence>
<organism evidence="3 4">
    <name type="scientific">Paragemmobacter amnigenus</name>
    <dbReference type="NCBI Taxonomy" id="2852097"/>
    <lineage>
        <taxon>Bacteria</taxon>
        <taxon>Pseudomonadati</taxon>
        <taxon>Pseudomonadota</taxon>
        <taxon>Alphaproteobacteria</taxon>
        <taxon>Rhodobacterales</taxon>
        <taxon>Paracoccaceae</taxon>
        <taxon>Paragemmobacter</taxon>
    </lineage>
</organism>
<reference evidence="3 4" key="1">
    <citation type="submission" date="2021-06" db="EMBL/GenBank/DDBJ databases">
        <title>Rhodobacteraceae bacterium strain HSP-20.</title>
        <authorList>
            <person name="Chen W.-M."/>
        </authorList>
    </citation>
    <scope>NUCLEOTIDE SEQUENCE [LARGE SCALE GENOMIC DNA]</scope>
    <source>
        <strain evidence="3 4">HSP-20</strain>
    </source>
</reference>
<feature type="transmembrane region" description="Helical" evidence="1">
    <location>
        <begin position="209"/>
        <end position="230"/>
    </location>
</feature>
<feature type="transmembrane region" description="Helical" evidence="1">
    <location>
        <begin position="41"/>
        <end position="60"/>
    </location>
</feature>
<keyword evidence="1" id="KW-0812">Transmembrane</keyword>
<feature type="transmembrane region" description="Helical" evidence="1">
    <location>
        <begin position="185"/>
        <end position="203"/>
    </location>
</feature>
<feature type="transmembrane region" description="Helical" evidence="1">
    <location>
        <begin position="72"/>
        <end position="93"/>
    </location>
</feature>
<evidence type="ECO:0000313" key="3">
    <source>
        <dbReference type="EMBL" id="MBU9699948.1"/>
    </source>
</evidence>
<comment type="caution">
    <text evidence="3">The sequence shown here is derived from an EMBL/GenBank/DDBJ whole genome shotgun (WGS) entry which is preliminary data.</text>
</comment>
<feature type="domain" description="EamA" evidence="2">
    <location>
        <begin position="154"/>
        <end position="280"/>
    </location>
</feature>
<evidence type="ECO:0000256" key="1">
    <source>
        <dbReference type="SAM" id="Phobius"/>
    </source>
</evidence>
<protein>
    <submittedName>
        <fullName evidence="3">DMT family transporter</fullName>
    </submittedName>
</protein>
<accession>A0ABS6J8N8</accession>
<keyword evidence="1" id="KW-0472">Membrane</keyword>
<dbReference type="RefSeq" id="WP_161764004.1">
    <property type="nucleotide sequence ID" value="NZ_JAAATX020000016.1"/>
</dbReference>
<dbReference type="PANTHER" id="PTHR22911:SF135">
    <property type="entry name" value="BLR4310 PROTEIN"/>
    <property type="match status" value="1"/>
</dbReference>
<keyword evidence="1" id="KW-1133">Transmembrane helix</keyword>
<feature type="domain" description="EamA" evidence="2">
    <location>
        <begin position="12"/>
        <end position="144"/>
    </location>
</feature>
<feature type="transmembrane region" description="Helical" evidence="1">
    <location>
        <begin position="99"/>
        <end position="121"/>
    </location>
</feature>
<dbReference type="EMBL" id="JAAATX020000016">
    <property type="protein sequence ID" value="MBU9699948.1"/>
    <property type="molecule type" value="Genomic_DNA"/>
</dbReference>
<sequence length="293" mass="30506">MQRLAQRNPRAFGITVTLAGVIVFVPDALVMRLVGGDMLALAFWRGLLAGMVLLAGNAVLAPQSLPRRGEWLDATGATVILLNAAGVLSWCAAMEHTSAANALLVLATAPFIAALLSWLLLRETIDRRTGLAIALVSLGVVVIASGSLGQGRMVGDLFALMNATTVAAYYVTLRKAGTRNMLPHLAIGSMLGGVLALPFADFVPVDGATVMLILLSGAVIVPVAAGLLLLGPRYLTAPEVSMITLLELVFGPLLVWAVLGEDPGFRTLIGGAIIICAVMFHALRRPGRAGVTA</sequence>
<name>A0ABS6J8N8_9RHOB</name>